<dbReference type="EMBL" id="BK015908">
    <property type="protein sequence ID" value="DAF84755.1"/>
    <property type="molecule type" value="Genomic_DNA"/>
</dbReference>
<dbReference type="PROSITE" id="PS51257">
    <property type="entry name" value="PROKAR_LIPOPROTEIN"/>
    <property type="match status" value="1"/>
</dbReference>
<evidence type="ECO:0000313" key="1">
    <source>
        <dbReference type="EMBL" id="DAF84755.1"/>
    </source>
</evidence>
<sequence length="36" mass="3898">MPERDAVTINLVFSCFSFLAFSACACSQSLSFAFVS</sequence>
<organism evidence="1">
    <name type="scientific">Siphoviridae sp. ctss15</name>
    <dbReference type="NCBI Taxonomy" id="2825699"/>
    <lineage>
        <taxon>Viruses</taxon>
        <taxon>Duplodnaviria</taxon>
        <taxon>Heunggongvirae</taxon>
        <taxon>Uroviricota</taxon>
        <taxon>Caudoviricetes</taxon>
    </lineage>
</organism>
<evidence type="ECO:0008006" key="2">
    <source>
        <dbReference type="Google" id="ProtNLM"/>
    </source>
</evidence>
<accession>A0A8S5TRD9</accession>
<reference evidence="1" key="1">
    <citation type="journal article" date="2021" name="Proc. Natl. Acad. Sci. U.S.A.">
        <title>A Catalog of Tens of Thousands of Viruses from Human Metagenomes Reveals Hidden Associations with Chronic Diseases.</title>
        <authorList>
            <person name="Tisza M.J."/>
            <person name="Buck C.B."/>
        </authorList>
    </citation>
    <scope>NUCLEOTIDE SEQUENCE</scope>
    <source>
        <strain evidence="1">Ctss15</strain>
    </source>
</reference>
<protein>
    <recommendedName>
        <fullName evidence="2">Lipoprotein</fullName>
    </recommendedName>
</protein>
<proteinExistence type="predicted"/>
<name>A0A8S5TRD9_9CAUD</name>